<protein>
    <submittedName>
        <fullName evidence="1">Uncharacterized protein</fullName>
    </submittedName>
</protein>
<proteinExistence type="predicted"/>
<accession>A0A2P2NGS2</accession>
<evidence type="ECO:0000313" key="1">
    <source>
        <dbReference type="EMBL" id="MBX41653.1"/>
    </source>
</evidence>
<sequence>MLFLIFLILTSHK</sequence>
<dbReference type="EMBL" id="GGEC01061169">
    <property type="protein sequence ID" value="MBX41653.1"/>
    <property type="molecule type" value="Transcribed_RNA"/>
</dbReference>
<organism evidence="1">
    <name type="scientific">Rhizophora mucronata</name>
    <name type="common">Asiatic mangrove</name>
    <dbReference type="NCBI Taxonomy" id="61149"/>
    <lineage>
        <taxon>Eukaryota</taxon>
        <taxon>Viridiplantae</taxon>
        <taxon>Streptophyta</taxon>
        <taxon>Embryophyta</taxon>
        <taxon>Tracheophyta</taxon>
        <taxon>Spermatophyta</taxon>
        <taxon>Magnoliopsida</taxon>
        <taxon>eudicotyledons</taxon>
        <taxon>Gunneridae</taxon>
        <taxon>Pentapetalae</taxon>
        <taxon>rosids</taxon>
        <taxon>fabids</taxon>
        <taxon>Malpighiales</taxon>
        <taxon>Rhizophoraceae</taxon>
        <taxon>Rhizophora</taxon>
    </lineage>
</organism>
<reference evidence="1" key="1">
    <citation type="submission" date="2018-02" db="EMBL/GenBank/DDBJ databases">
        <title>Rhizophora mucronata_Transcriptome.</title>
        <authorList>
            <person name="Meera S.P."/>
            <person name="Sreeshan A."/>
            <person name="Augustine A."/>
        </authorList>
    </citation>
    <scope>NUCLEOTIDE SEQUENCE</scope>
    <source>
        <tissue evidence="1">Leaf</tissue>
    </source>
</reference>
<name>A0A2P2NGS2_RHIMU</name>